<name>A0A1H2BKL9_9MICC</name>
<dbReference type="EMBL" id="LT629779">
    <property type="protein sequence ID" value="SDT58694.1"/>
    <property type="molecule type" value="Genomic_DNA"/>
</dbReference>
<feature type="transmembrane region" description="Helical" evidence="1">
    <location>
        <begin position="72"/>
        <end position="90"/>
    </location>
</feature>
<dbReference type="AlphaFoldDB" id="A0A1H2BKL9"/>
<evidence type="ECO:0000256" key="1">
    <source>
        <dbReference type="SAM" id="Phobius"/>
    </source>
</evidence>
<feature type="transmembrane region" description="Helical" evidence="1">
    <location>
        <begin position="20"/>
        <end position="40"/>
    </location>
</feature>
<protein>
    <submittedName>
        <fullName evidence="2">Uncharacterized protein</fullName>
    </submittedName>
</protein>
<keyword evidence="1" id="KW-0472">Membrane</keyword>
<reference evidence="3" key="1">
    <citation type="submission" date="2016-10" db="EMBL/GenBank/DDBJ databases">
        <authorList>
            <person name="Varghese N."/>
            <person name="Submissions S."/>
        </authorList>
    </citation>
    <scope>NUCLEOTIDE SEQUENCE [LARGE SCALE GENOMIC DNA]</scope>
    <source>
        <strain evidence="3">IMMIB L-1606</strain>
    </source>
</reference>
<keyword evidence="1" id="KW-0812">Transmembrane</keyword>
<proteinExistence type="predicted"/>
<dbReference type="OrthoDB" id="4953325at2"/>
<gene>
    <name evidence="2" type="ORF">SAMN04489743_3764</name>
</gene>
<evidence type="ECO:0000313" key="3">
    <source>
        <dbReference type="Proteomes" id="UP000198751"/>
    </source>
</evidence>
<evidence type="ECO:0000313" key="2">
    <source>
        <dbReference type="EMBL" id="SDT58694.1"/>
    </source>
</evidence>
<accession>A0A1H2BKL9</accession>
<dbReference type="Proteomes" id="UP000198751">
    <property type="component" value="Chromosome I"/>
</dbReference>
<organism evidence="2 3">
    <name type="scientific">Pseudarthrobacter equi</name>
    <dbReference type="NCBI Taxonomy" id="728066"/>
    <lineage>
        <taxon>Bacteria</taxon>
        <taxon>Bacillati</taxon>
        <taxon>Actinomycetota</taxon>
        <taxon>Actinomycetes</taxon>
        <taxon>Micrococcales</taxon>
        <taxon>Micrococcaceae</taxon>
        <taxon>Pseudarthrobacter</taxon>
    </lineage>
</organism>
<dbReference type="RefSeq" id="WP_091723226.1">
    <property type="nucleotide sequence ID" value="NZ_LT629779.1"/>
</dbReference>
<keyword evidence="3" id="KW-1185">Reference proteome</keyword>
<keyword evidence="1" id="KW-1133">Transmembrane helix</keyword>
<sequence length="98" mass="10452">MGEHNTPEVRMPSKRAKWRAAVVPSLAVAVVLAGCLIAWLNRNGSFSFAYAPNSNRPFTGIGADLITEGTQAGLAIAVVGLLVLAFWAGFRMGRRPGR</sequence>